<protein>
    <submittedName>
        <fullName evidence="1">Uncharacterized protein</fullName>
    </submittedName>
</protein>
<dbReference type="AlphaFoldDB" id="A0A812CLP3"/>
<comment type="caution">
    <text evidence="1">The sequence shown here is derived from an EMBL/GenBank/DDBJ whole genome shotgun (WGS) entry which is preliminary data.</text>
</comment>
<keyword evidence="2" id="KW-1185">Reference proteome</keyword>
<dbReference type="OrthoDB" id="6040087at2759"/>
<name>A0A812CLP3_ACAPH</name>
<sequence>MGKRKTGWSKCSAKYFKLWLRRGRGKCLMEENVRIPQKPKQKWSFNVNTYGSGLLPAMYRSRDRYCEEKFGKGFGYISLYPEKICEIQSCAMLEPGPQFGAIRVDEEGIDGLYCGLGKIGSLKIIVIVILTHVDEIIRIIMVRAAIGRKTFEDRNRDFIGL</sequence>
<evidence type="ECO:0000313" key="2">
    <source>
        <dbReference type="Proteomes" id="UP000597762"/>
    </source>
</evidence>
<dbReference type="EMBL" id="CAHIKZ030001836">
    <property type="protein sequence ID" value="CAE1275499.1"/>
    <property type="molecule type" value="Genomic_DNA"/>
</dbReference>
<dbReference type="Proteomes" id="UP000597762">
    <property type="component" value="Unassembled WGS sequence"/>
</dbReference>
<reference evidence="1" key="1">
    <citation type="submission" date="2021-01" db="EMBL/GenBank/DDBJ databases">
        <authorList>
            <person name="Li R."/>
            <person name="Bekaert M."/>
        </authorList>
    </citation>
    <scope>NUCLEOTIDE SEQUENCE</scope>
    <source>
        <strain evidence="1">Farmed</strain>
    </source>
</reference>
<organism evidence="1 2">
    <name type="scientific">Acanthosepion pharaonis</name>
    <name type="common">Pharaoh cuttlefish</name>
    <name type="synonym">Sepia pharaonis</name>
    <dbReference type="NCBI Taxonomy" id="158019"/>
    <lineage>
        <taxon>Eukaryota</taxon>
        <taxon>Metazoa</taxon>
        <taxon>Spiralia</taxon>
        <taxon>Lophotrochozoa</taxon>
        <taxon>Mollusca</taxon>
        <taxon>Cephalopoda</taxon>
        <taxon>Coleoidea</taxon>
        <taxon>Decapodiformes</taxon>
        <taxon>Sepiida</taxon>
        <taxon>Sepiina</taxon>
        <taxon>Sepiidae</taxon>
        <taxon>Acanthosepion</taxon>
    </lineage>
</organism>
<evidence type="ECO:0000313" key="1">
    <source>
        <dbReference type="EMBL" id="CAE1275499.1"/>
    </source>
</evidence>
<proteinExistence type="predicted"/>
<gene>
    <name evidence="1" type="ORF">SPHA_39489</name>
</gene>
<accession>A0A812CLP3</accession>